<evidence type="ECO:0008006" key="3">
    <source>
        <dbReference type="Google" id="ProtNLM"/>
    </source>
</evidence>
<keyword evidence="2" id="KW-1185">Reference proteome</keyword>
<dbReference type="EMBL" id="CAJNRD030001438">
    <property type="protein sequence ID" value="CAG5109493.1"/>
    <property type="molecule type" value="Genomic_DNA"/>
</dbReference>
<dbReference type="AlphaFoldDB" id="A0A8J2HSZ6"/>
<comment type="caution">
    <text evidence="1">The sequence shown here is derived from an EMBL/GenBank/DDBJ whole genome shotgun (WGS) entry which is preliminary data.</text>
</comment>
<dbReference type="Proteomes" id="UP000786811">
    <property type="component" value="Unassembled WGS sequence"/>
</dbReference>
<sequence>MADFEMAFHSAVKSVFPDVVIKGCLFHFTNAIWKNIQSNGLQAEYAADAKYALNLKKLMVLAYVPEDDVVEAYDQLIKTKFYV</sequence>
<proteinExistence type="predicted"/>
<name>A0A8J2HSZ6_COTCN</name>
<dbReference type="OrthoDB" id="7699664at2759"/>
<evidence type="ECO:0000313" key="2">
    <source>
        <dbReference type="Proteomes" id="UP000786811"/>
    </source>
</evidence>
<feature type="non-terminal residue" evidence="1">
    <location>
        <position position="83"/>
    </location>
</feature>
<accession>A0A8J2HSZ6</accession>
<organism evidence="1 2">
    <name type="scientific">Cotesia congregata</name>
    <name type="common">Parasitoid wasp</name>
    <name type="synonym">Apanteles congregatus</name>
    <dbReference type="NCBI Taxonomy" id="51543"/>
    <lineage>
        <taxon>Eukaryota</taxon>
        <taxon>Metazoa</taxon>
        <taxon>Ecdysozoa</taxon>
        <taxon>Arthropoda</taxon>
        <taxon>Hexapoda</taxon>
        <taxon>Insecta</taxon>
        <taxon>Pterygota</taxon>
        <taxon>Neoptera</taxon>
        <taxon>Endopterygota</taxon>
        <taxon>Hymenoptera</taxon>
        <taxon>Apocrita</taxon>
        <taxon>Ichneumonoidea</taxon>
        <taxon>Braconidae</taxon>
        <taxon>Microgastrinae</taxon>
        <taxon>Cotesia</taxon>
    </lineage>
</organism>
<evidence type="ECO:0000313" key="1">
    <source>
        <dbReference type="EMBL" id="CAG5109493.1"/>
    </source>
</evidence>
<protein>
    <recommendedName>
        <fullName evidence="3">MULE transposase domain-containing protein</fullName>
    </recommendedName>
</protein>
<reference evidence="1" key="1">
    <citation type="submission" date="2021-04" db="EMBL/GenBank/DDBJ databases">
        <authorList>
            <person name="Chebbi M.A.C M."/>
        </authorList>
    </citation>
    <scope>NUCLEOTIDE SEQUENCE</scope>
</reference>
<gene>
    <name evidence="1" type="ORF">HICCMSTLAB_LOCUS14037</name>
</gene>